<evidence type="ECO:0000256" key="3">
    <source>
        <dbReference type="ARBA" id="ARBA00022723"/>
    </source>
</evidence>
<dbReference type="InterPro" id="IPR002397">
    <property type="entry name" value="Cyt_P450_B"/>
</dbReference>
<proteinExistence type="inferred from homology"/>
<evidence type="ECO:0000256" key="1">
    <source>
        <dbReference type="ARBA" id="ARBA00010617"/>
    </source>
</evidence>
<dbReference type="InterPro" id="IPR017972">
    <property type="entry name" value="Cyt_P450_CS"/>
</dbReference>
<dbReference type="AlphaFoldDB" id="A0A239NH02"/>
<dbReference type="Pfam" id="PF00067">
    <property type="entry name" value="p450"/>
    <property type="match status" value="1"/>
</dbReference>
<dbReference type="PROSITE" id="PS00086">
    <property type="entry name" value="CYTOCHROME_P450"/>
    <property type="match status" value="1"/>
</dbReference>
<dbReference type="FunFam" id="1.10.630.10:FF:000018">
    <property type="entry name" value="Cytochrome P450 monooxygenase"/>
    <property type="match status" value="1"/>
</dbReference>
<dbReference type="GO" id="GO:0020037">
    <property type="term" value="F:heme binding"/>
    <property type="evidence" value="ECO:0007669"/>
    <property type="project" value="InterPro"/>
</dbReference>
<evidence type="ECO:0000256" key="6">
    <source>
        <dbReference type="ARBA" id="ARBA00023033"/>
    </source>
</evidence>
<evidence type="ECO:0000256" key="2">
    <source>
        <dbReference type="ARBA" id="ARBA00022617"/>
    </source>
</evidence>
<accession>A0A239NH02</accession>
<dbReference type="GO" id="GO:0016705">
    <property type="term" value="F:oxidoreductase activity, acting on paired donors, with incorporation or reduction of molecular oxygen"/>
    <property type="evidence" value="ECO:0007669"/>
    <property type="project" value="InterPro"/>
</dbReference>
<dbReference type="PANTHER" id="PTHR46696">
    <property type="entry name" value="P450, PUTATIVE (EUROFUNG)-RELATED"/>
    <property type="match status" value="1"/>
</dbReference>
<dbReference type="RefSeq" id="WP_245869582.1">
    <property type="nucleotide sequence ID" value="NZ_FZOR01000040.1"/>
</dbReference>
<organism evidence="9 10">
    <name type="scientific">Actinomadura meyerae</name>
    <dbReference type="NCBI Taxonomy" id="240840"/>
    <lineage>
        <taxon>Bacteria</taxon>
        <taxon>Bacillati</taxon>
        <taxon>Actinomycetota</taxon>
        <taxon>Actinomycetes</taxon>
        <taxon>Streptosporangiales</taxon>
        <taxon>Thermomonosporaceae</taxon>
        <taxon>Actinomadura</taxon>
    </lineage>
</organism>
<dbReference type="GO" id="GO:0004497">
    <property type="term" value="F:monooxygenase activity"/>
    <property type="evidence" value="ECO:0007669"/>
    <property type="project" value="UniProtKB-KW"/>
</dbReference>
<sequence>MTDLSHRPPAGEADDRLRFPMPRPSSCPFGLPAEYERLRTEEPVARARLADGRQVWLVTRYDDVRTTLTHPGVSADLRTPGCPVPGGLPPLPAGIPVPYFRTDPPEHTTYRKLLLPRFTVRQVRNLRPRIQEIVDRTLDDMGEIGPPTDLVRTLALPVPSLVICDLLGVPYADHEFFQERAEIPLRRTSTPHEVLTAMGELRGYLGELLESKRRDPGEDILSTLAAVDSEGGQADRIVATAQALLNAGHETTANMISLSTLLLLDRPELVAELREDAARWPHAVEELLRYFSIGDLAAARAAVEDVEIGGQRIRAGDGIYALVGAANRDRDAFTDPEEFDIGRADQPHVAFGFGVHQCIGQNLARVELEIVLESLFRRFPKLRLDTDPAGLSFKNDSVVYGLHALPVAW</sequence>
<evidence type="ECO:0000313" key="10">
    <source>
        <dbReference type="Proteomes" id="UP000198318"/>
    </source>
</evidence>
<dbReference type="GO" id="GO:0005506">
    <property type="term" value="F:iron ion binding"/>
    <property type="evidence" value="ECO:0007669"/>
    <property type="project" value="InterPro"/>
</dbReference>
<keyword evidence="6 7" id="KW-0503">Monooxygenase</keyword>
<protein>
    <submittedName>
        <fullName evidence="9">Cytochrome P450</fullName>
    </submittedName>
</protein>
<dbReference type="InterPro" id="IPR001128">
    <property type="entry name" value="Cyt_P450"/>
</dbReference>
<evidence type="ECO:0000313" key="9">
    <source>
        <dbReference type="EMBL" id="SNT53753.1"/>
    </source>
</evidence>
<keyword evidence="4 7" id="KW-0560">Oxidoreductase</keyword>
<comment type="similarity">
    <text evidence="1 7">Belongs to the cytochrome P450 family.</text>
</comment>
<dbReference type="PRINTS" id="PR00385">
    <property type="entry name" value="P450"/>
</dbReference>
<dbReference type="InterPro" id="IPR036396">
    <property type="entry name" value="Cyt_P450_sf"/>
</dbReference>
<dbReference type="EMBL" id="FZOR01000040">
    <property type="protein sequence ID" value="SNT53753.1"/>
    <property type="molecule type" value="Genomic_DNA"/>
</dbReference>
<keyword evidence="5 7" id="KW-0408">Iron</keyword>
<feature type="region of interest" description="Disordered" evidence="8">
    <location>
        <begin position="1"/>
        <end position="23"/>
    </location>
</feature>
<dbReference type="Proteomes" id="UP000198318">
    <property type="component" value="Unassembled WGS sequence"/>
</dbReference>
<dbReference type="Gene3D" id="1.10.630.10">
    <property type="entry name" value="Cytochrome P450"/>
    <property type="match status" value="1"/>
</dbReference>
<evidence type="ECO:0000256" key="5">
    <source>
        <dbReference type="ARBA" id="ARBA00023004"/>
    </source>
</evidence>
<keyword evidence="2 7" id="KW-0349">Heme</keyword>
<evidence type="ECO:0000256" key="8">
    <source>
        <dbReference type="SAM" id="MobiDB-lite"/>
    </source>
</evidence>
<name>A0A239NH02_9ACTN</name>
<gene>
    <name evidence="9" type="ORF">SAMN05443665_104072</name>
</gene>
<evidence type="ECO:0000256" key="7">
    <source>
        <dbReference type="RuleBase" id="RU000461"/>
    </source>
</evidence>
<dbReference type="PANTHER" id="PTHR46696:SF1">
    <property type="entry name" value="CYTOCHROME P450 YJIB-RELATED"/>
    <property type="match status" value="1"/>
</dbReference>
<evidence type="ECO:0000256" key="4">
    <source>
        <dbReference type="ARBA" id="ARBA00023002"/>
    </source>
</evidence>
<dbReference type="PRINTS" id="PR00359">
    <property type="entry name" value="BP450"/>
</dbReference>
<keyword evidence="10" id="KW-1185">Reference proteome</keyword>
<keyword evidence="3 7" id="KW-0479">Metal-binding</keyword>
<dbReference type="CDD" id="cd11030">
    <property type="entry name" value="CYP105-like"/>
    <property type="match status" value="1"/>
</dbReference>
<reference evidence="9 10" key="1">
    <citation type="submission" date="2017-06" db="EMBL/GenBank/DDBJ databases">
        <authorList>
            <person name="Kim H.J."/>
            <person name="Triplett B.A."/>
        </authorList>
    </citation>
    <scope>NUCLEOTIDE SEQUENCE [LARGE SCALE GENOMIC DNA]</scope>
    <source>
        <strain evidence="9 10">DSM 44715</strain>
    </source>
</reference>
<dbReference type="SUPFAM" id="SSF48264">
    <property type="entry name" value="Cytochrome P450"/>
    <property type="match status" value="1"/>
</dbReference>